<reference evidence="1 2" key="1">
    <citation type="submission" date="2023-01" db="EMBL/GenBank/DDBJ databases">
        <title>Analysis of 21 Apiospora genomes using comparative genomics revels a genus with tremendous synthesis potential of carbohydrate active enzymes and secondary metabolites.</title>
        <authorList>
            <person name="Sorensen T."/>
        </authorList>
    </citation>
    <scope>NUCLEOTIDE SEQUENCE [LARGE SCALE GENOMIC DNA]</scope>
    <source>
        <strain evidence="1 2">CBS 83171</strain>
    </source>
</reference>
<accession>A0ABR1TPF6</accession>
<proteinExistence type="predicted"/>
<organism evidence="1 2">
    <name type="scientific">Apiospora saccharicola</name>
    <dbReference type="NCBI Taxonomy" id="335842"/>
    <lineage>
        <taxon>Eukaryota</taxon>
        <taxon>Fungi</taxon>
        <taxon>Dikarya</taxon>
        <taxon>Ascomycota</taxon>
        <taxon>Pezizomycotina</taxon>
        <taxon>Sordariomycetes</taxon>
        <taxon>Xylariomycetidae</taxon>
        <taxon>Amphisphaeriales</taxon>
        <taxon>Apiosporaceae</taxon>
        <taxon>Apiospora</taxon>
    </lineage>
</organism>
<protein>
    <submittedName>
        <fullName evidence="1">Uncharacterized protein</fullName>
    </submittedName>
</protein>
<sequence length="218" mass="23196">MSTPSLSFSDRATLCSMVSLALGSVVIRPDDPYAFLAAEATSYEDLASRVVAFVAASGEPHEPVPSPVVTPARQKEIDELVKSMRPGHFCYPTYHLTVKRRNGALAARHGKIECGGITAFAPDMVRCVNYLASLGQQECRIPSPWHHSEMCGDKSAHIIAASGAIDRAVSCATVAVEAGHIMDLCTTGGGQQIGGYGFFESDPYMEILLSGAPFESTS</sequence>
<gene>
    <name evidence="1" type="ORF">PG996_015617</name>
</gene>
<dbReference type="EMBL" id="JAQQWM010000009">
    <property type="protein sequence ID" value="KAK8047553.1"/>
    <property type="molecule type" value="Genomic_DNA"/>
</dbReference>
<evidence type="ECO:0000313" key="2">
    <source>
        <dbReference type="Proteomes" id="UP001446871"/>
    </source>
</evidence>
<name>A0ABR1TPF6_9PEZI</name>
<dbReference type="Proteomes" id="UP001446871">
    <property type="component" value="Unassembled WGS sequence"/>
</dbReference>
<keyword evidence="2" id="KW-1185">Reference proteome</keyword>
<evidence type="ECO:0000313" key="1">
    <source>
        <dbReference type="EMBL" id="KAK8047553.1"/>
    </source>
</evidence>
<comment type="caution">
    <text evidence="1">The sequence shown here is derived from an EMBL/GenBank/DDBJ whole genome shotgun (WGS) entry which is preliminary data.</text>
</comment>